<evidence type="ECO:0000256" key="1">
    <source>
        <dbReference type="SAM" id="Coils"/>
    </source>
</evidence>
<feature type="coiled-coil region" evidence="1">
    <location>
        <begin position="10"/>
        <end position="39"/>
    </location>
</feature>
<evidence type="ECO:0000313" key="2">
    <source>
        <dbReference type="EMBL" id="RKH57373.1"/>
    </source>
</evidence>
<protein>
    <submittedName>
        <fullName evidence="2">Uncharacterized protein</fullName>
    </submittedName>
</protein>
<name>A0A3A8PLW1_9BACT</name>
<proteinExistence type="predicted"/>
<sequence length="388" mass="41217">MDQAGLKAVIDAQAQALLEAEAKASAAKAKQESTEAQNQAAAGAKAVAENAKLLKSGVTAGVSAGIQFPIGSTKGTSLQNAGFVAMPYVAFFPGYWKRSEAVREYCASEWGGGSESDASAAAMEVARRKATLKFNTFISAMNAGATDLQILDWESSRMRMDGGQYQKTKEDFVKSVDAYRRASEKITLASKTVAEASADGKAAALTAFSNARTERDAARGAVDAAQEAYLAAARLYRSSRAEEPMPAIVAYTRIWLADVDGESGNREARKKDIIQWIADQDWNSTLRGKCFALKWGAYLGRTLNNEVRVRVGGGGIEKRNYVPQLSFGATFAPNAYVSVLAGVTVGNVEVQGEEGTPRDPRTLWSGNVSVGGNFDLAAALLKGAQSLP</sequence>
<comment type="caution">
    <text evidence="2">The sequence shown here is derived from an EMBL/GenBank/DDBJ whole genome shotgun (WGS) entry which is preliminary data.</text>
</comment>
<organism evidence="2 3">
    <name type="scientific">Corallococcus interemptor</name>
    <dbReference type="NCBI Taxonomy" id="2316720"/>
    <lineage>
        <taxon>Bacteria</taxon>
        <taxon>Pseudomonadati</taxon>
        <taxon>Myxococcota</taxon>
        <taxon>Myxococcia</taxon>
        <taxon>Myxococcales</taxon>
        <taxon>Cystobacterineae</taxon>
        <taxon>Myxococcaceae</taxon>
        <taxon>Corallococcus</taxon>
    </lineage>
</organism>
<reference evidence="3" key="1">
    <citation type="submission" date="2018-09" db="EMBL/GenBank/DDBJ databases">
        <authorList>
            <person name="Livingstone P.G."/>
            <person name="Whitworth D.E."/>
        </authorList>
    </citation>
    <scope>NUCLEOTIDE SEQUENCE [LARGE SCALE GENOMIC DNA]</scope>
    <source>
        <strain evidence="3">AB047A</strain>
    </source>
</reference>
<dbReference type="AlphaFoldDB" id="A0A3A8PLW1"/>
<keyword evidence="3" id="KW-1185">Reference proteome</keyword>
<dbReference type="EMBL" id="RAWM01000227">
    <property type="protein sequence ID" value="RKH57373.1"/>
    <property type="molecule type" value="Genomic_DNA"/>
</dbReference>
<gene>
    <name evidence="2" type="ORF">D7X96_38400</name>
</gene>
<dbReference type="Proteomes" id="UP000282656">
    <property type="component" value="Unassembled WGS sequence"/>
</dbReference>
<accession>A0A3A8PLW1</accession>
<evidence type="ECO:0000313" key="3">
    <source>
        <dbReference type="Proteomes" id="UP000282656"/>
    </source>
</evidence>
<keyword evidence="1" id="KW-0175">Coiled coil</keyword>